<evidence type="ECO:0000313" key="2">
    <source>
        <dbReference type="EMBL" id="AGX89221.1"/>
    </source>
</evidence>
<dbReference type="KEGG" id="mpv:PRV_02420"/>
<evidence type="ECO:0000256" key="1">
    <source>
        <dbReference type="SAM" id="Phobius"/>
    </source>
</evidence>
<feature type="transmembrane region" description="Helical" evidence="1">
    <location>
        <begin position="51"/>
        <end position="73"/>
    </location>
</feature>
<organism evidence="2 3">
    <name type="scientific">Mycoplasma parvum str. Indiana</name>
    <dbReference type="NCBI Taxonomy" id="1403316"/>
    <lineage>
        <taxon>Bacteria</taxon>
        <taxon>Bacillati</taxon>
        <taxon>Mycoplasmatota</taxon>
        <taxon>Mollicutes</taxon>
        <taxon>Mycoplasmataceae</taxon>
        <taxon>Mycoplasma</taxon>
    </lineage>
</organism>
<reference evidence="2 3" key="1">
    <citation type="journal article" date="2013" name="Genome Announc.">
        <title>Genome Sequence of Mycoplasma parvum (Formerly Eperythrozoon parvum), a Diminutive Hemoplasma of the Pig.</title>
        <authorList>
            <person name="do Nascimento N.C."/>
            <person name="Dos Santos A.P."/>
            <person name="Chu Y."/>
            <person name="Guimaraes A.M."/>
            <person name="Pagliaro A."/>
            <person name="Messick J.B."/>
        </authorList>
    </citation>
    <scope>NUCLEOTIDE SEQUENCE [LARGE SCALE GENOMIC DNA]</scope>
    <source>
        <strain evidence="2 3">Indiana</strain>
    </source>
</reference>
<sequence>MYRTFKENYECKELIKASRSKYFFNGLFSAFCLFSFYLALWLVAQQTKSPIPWYVALGLIIVLGLVTIVYLSIYEFCIAFDVMYSQRGTELVHNLLEKVAGKKIKIVPDE</sequence>
<keyword evidence="3" id="KW-1185">Reference proteome</keyword>
<accession>U5NCB3</accession>
<dbReference type="RefSeq" id="WP_022770270.1">
    <property type="nucleotide sequence ID" value="NC_022575.1"/>
</dbReference>
<dbReference type="Proteomes" id="UP000017119">
    <property type="component" value="Chromosome"/>
</dbReference>
<keyword evidence="1" id="KW-0472">Membrane</keyword>
<name>U5NCB3_9MOLU</name>
<keyword evidence="1" id="KW-1133">Transmembrane helix</keyword>
<evidence type="ECO:0000313" key="3">
    <source>
        <dbReference type="Proteomes" id="UP000017119"/>
    </source>
</evidence>
<dbReference type="HOGENOM" id="CLU_140865_0_0_14"/>
<gene>
    <name evidence="2" type="ORF">PRV_02420</name>
</gene>
<dbReference type="EMBL" id="CP006771">
    <property type="protein sequence ID" value="AGX89221.1"/>
    <property type="molecule type" value="Genomic_DNA"/>
</dbReference>
<protein>
    <submittedName>
        <fullName evidence="2">Uncharacterized protein</fullName>
    </submittedName>
</protein>
<dbReference type="STRING" id="1403316.PRV_02420"/>
<dbReference type="AlphaFoldDB" id="U5NCB3"/>
<dbReference type="PATRIC" id="fig|1403316.3.peg.451"/>
<keyword evidence="1" id="KW-0812">Transmembrane</keyword>
<feature type="transmembrane region" description="Helical" evidence="1">
    <location>
        <begin position="22"/>
        <end position="45"/>
    </location>
</feature>
<proteinExistence type="predicted"/>